<feature type="coiled-coil region" evidence="1">
    <location>
        <begin position="283"/>
        <end position="356"/>
    </location>
</feature>
<comment type="caution">
    <text evidence="3">The sequence shown here is derived from an EMBL/GenBank/DDBJ whole genome shotgun (WGS) entry which is preliminary data.</text>
</comment>
<accession>A0AAV5J9T6</accession>
<organism evidence="3 4">
    <name type="scientific">Rubroshorea leprosula</name>
    <dbReference type="NCBI Taxonomy" id="152421"/>
    <lineage>
        <taxon>Eukaryota</taxon>
        <taxon>Viridiplantae</taxon>
        <taxon>Streptophyta</taxon>
        <taxon>Embryophyta</taxon>
        <taxon>Tracheophyta</taxon>
        <taxon>Spermatophyta</taxon>
        <taxon>Magnoliopsida</taxon>
        <taxon>eudicotyledons</taxon>
        <taxon>Gunneridae</taxon>
        <taxon>Pentapetalae</taxon>
        <taxon>rosids</taxon>
        <taxon>malvids</taxon>
        <taxon>Malvales</taxon>
        <taxon>Dipterocarpaceae</taxon>
        <taxon>Rubroshorea</taxon>
    </lineage>
</organism>
<feature type="coiled-coil region" evidence="1">
    <location>
        <begin position="389"/>
        <end position="423"/>
    </location>
</feature>
<evidence type="ECO:0000256" key="2">
    <source>
        <dbReference type="SAM" id="MobiDB-lite"/>
    </source>
</evidence>
<evidence type="ECO:0000313" key="4">
    <source>
        <dbReference type="Proteomes" id="UP001054252"/>
    </source>
</evidence>
<dbReference type="Proteomes" id="UP001054252">
    <property type="component" value="Unassembled WGS sequence"/>
</dbReference>
<gene>
    <name evidence="3" type="ORF">SLEP1_g18578</name>
</gene>
<feature type="region of interest" description="Disordered" evidence="2">
    <location>
        <begin position="1"/>
        <end position="54"/>
    </location>
</feature>
<reference evidence="3 4" key="1">
    <citation type="journal article" date="2021" name="Commun. Biol.">
        <title>The genome of Shorea leprosula (Dipterocarpaceae) highlights the ecological relevance of drought in aseasonal tropical rainforests.</title>
        <authorList>
            <person name="Ng K.K.S."/>
            <person name="Kobayashi M.J."/>
            <person name="Fawcett J.A."/>
            <person name="Hatakeyama M."/>
            <person name="Paape T."/>
            <person name="Ng C.H."/>
            <person name="Ang C.C."/>
            <person name="Tnah L.H."/>
            <person name="Lee C.T."/>
            <person name="Nishiyama T."/>
            <person name="Sese J."/>
            <person name="O'Brien M.J."/>
            <person name="Copetti D."/>
            <person name="Mohd Noor M.I."/>
            <person name="Ong R.C."/>
            <person name="Putra M."/>
            <person name="Sireger I.Z."/>
            <person name="Indrioko S."/>
            <person name="Kosugi Y."/>
            <person name="Izuno A."/>
            <person name="Isagi Y."/>
            <person name="Lee S.L."/>
            <person name="Shimizu K.K."/>
        </authorList>
    </citation>
    <scope>NUCLEOTIDE SEQUENCE [LARGE SCALE GENOMIC DNA]</scope>
    <source>
        <strain evidence="3">214</strain>
    </source>
</reference>
<name>A0AAV5J9T6_9ROSI</name>
<feature type="compositionally biased region" description="Basic and acidic residues" evidence="2">
    <location>
        <begin position="1"/>
        <end position="13"/>
    </location>
</feature>
<keyword evidence="4" id="KW-1185">Reference proteome</keyword>
<dbReference type="AlphaFoldDB" id="A0AAV5J9T6"/>
<protein>
    <submittedName>
        <fullName evidence="3">Uncharacterized protein</fullName>
    </submittedName>
</protein>
<proteinExistence type="predicted"/>
<dbReference type="EMBL" id="BPVZ01000025">
    <property type="protein sequence ID" value="GKV06728.1"/>
    <property type="molecule type" value="Genomic_DNA"/>
</dbReference>
<sequence>MESVKKTASRDLTEMVGIQGSIEAESCSHQPRKGSRKAKVVVASSDQPQTGGRMAGVVEASPHQTKIGGKKRKLTPDELKANKAVRNSKNYNNMKDAKQKVKEMEPLVETLNNKIAELERELETRKNETTELHVELGTLNAQLRCAILLRKELREHLEDPKLPNVRRLTSNVKPIGNRADVNINALGLKPLIPYAKLPILLFAELFFEKMESVKRTASRDLTEMVGIQGSIEADSCSHQPRKGSGKRKLTHEELRANKAVRNREHYNNMKDAKQKVKEMGPLVETLNNKIAEWERQLERQLETRKKETIEWRVVLGGLKTRLRATIQVLKEVREDLEILTNVNKKLESLIHKLIQELTEGGGGYGGNRLGIWHLRKEVHFEVQDAKQKVKEMEPLVETLNNKIAELERELETRKNETTELHVELGTLNAQLRCAILLRKELREHLEDPKLPNVRRLTSNILTNVNKKLESLIHELVQEV</sequence>
<feature type="coiled-coil region" evidence="1">
    <location>
        <begin position="101"/>
        <end position="135"/>
    </location>
</feature>
<keyword evidence="1" id="KW-0175">Coiled coil</keyword>
<evidence type="ECO:0000256" key="1">
    <source>
        <dbReference type="SAM" id="Coils"/>
    </source>
</evidence>
<evidence type="ECO:0000313" key="3">
    <source>
        <dbReference type="EMBL" id="GKV06728.1"/>
    </source>
</evidence>
<feature type="compositionally biased region" description="Basic residues" evidence="2">
    <location>
        <begin position="30"/>
        <end position="39"/>
    </location>
</feature>